<dbReference type="Proteomes" id="UP000721415">
    <property type="component" value="Unassembled WGS sequence"/>
</dbReference>
<feature type="transmembrane region" description="Helical" evidence="1">
    <location>
        <begin position="12"/>
        <end position="33"/>
    </location>
</feature>
<reference evidence="2 3" key="1">
    <citation type="submission" date="2020-07" db="EMBL/GenBank/DDBJ databases">
        <title>Facklamia lactis sp. nov., isolated from raw milk.</title>
        <authorList>
            <person name="Doll E.V."/>
            <person name="Huptas C."/>
            <person name="Staib L."/>
            <person name="Wenning M."/>
            <person name="Scherer S."/>
        </authorList>
    </citation>
    <scope>NUCLEOTIDE SEQUENCE [LARGE SCALE GENOMIC DNA]</scope>
    <source>
        <strain evidence="2 3">DSM 111018</strain>
    </source>
</reference>
<keyword evidence="1" id="KW-0472">Membrane</keyword>
<sequence length="209" mass="24088">MKQIKQAIHSLIFVVASLSLAVVSSIALSPFIYRLYNAWFPMHQAVNLSEQELMVNYDAILTYLVSPNKTQLEMPDFSSSAAGLQHFEEVKFLVQLVLMIAIISLVVSFVLMILLKKGRRKIPFLKHWLNLAIVWPVFAIIALLLAFDQVFVWFHQVFFRNDLWLFDPVADPVIQVLPQGFFMIIFLITVILYELYIVMVKGLLSKKLN</sequence>
<feature type="transmembrane region" description="Helical" evidence="1">
    <location>
        <begin position="127"/>
        <end position="147"/>
    </location>
</feature>
<evidence type="ECO:0000313" key="3">
    <source>
        <dbReference type="Proteomes" id="UP000721415"/>
    </source>
</evidence>
<evidence type="ECO:0000313" key="2">
    <source>
        <dbReference type="EMBL" id="MBG9986613.1"/>
    </source>
</evidence>
<dbReference type="InterPro" id="IPR010178">
    <property type="entry name" value="Lit"/>
</dbReference>
<accession>A0ABS0LR40</accession>
<feature type="transmembrane region" description="Helical" evidence="1">
    <location>
        <begin position="181"/>
        <end position="204"/>
    </location>
</feature>
<dbReference type="EMBL" id="JACBXQ010000004">
    <property type="protein sequence ID" value="MBG9986613.1"/>
    <property type="molecule type" value="Genomic_DNA"/>
</dbReference>
<evidence type="ECO:0000256" key="1">
    <source>
        <dbReference type="SAM" id="Phobius"/>
    </source>
</evidence>
<keyword evidence="1" id="KW-1133">Transmembrane helix</keyword>
<dbReference type="Pfam" id="PF07314">
    <property type="entry name" value="Lit"/>
    <property type="match status" value="1"/>
</dbReference>
<gene>
    <name evidence="2" type="ORF">HZY91_06860</name>
</gene>
<keyword evidence="3" id="KW-1185">Reference proteome</keyword>
<proteinExistence type="predicted"/>
<organism evidence="2 3">
    <name type="scientific">Facklamia lactis</name>
    <dbReference type="NCBI Taxonomy" id="2749967"/>
    <lineage>
        <taxon>Bacteria</taxon>
        <taxon>Bacillati</taxon>
        <taxon>Bacillota</taxon>
        <taxon>Bacilli</taxon>
        <taxon>Lactobacillales</taxon>
        <taxon>Aerococcaceae</taxon>
        <taxon>Facklamia</taxon>
    </lineage>
</organism>
<comment type="caution">
    <text evidence="2">The sequence shown here is derived from an EMBL/GenBank/DDBJ whole genome shotgun (WGS) entry which is preliminary data.</text>
</comment>
<feature type="transmembrane region" description="Helical" evidence="1">
    <location>
        <begin position="92"/>
        <end position="115"/>
    </location>
</feature>
<name>A0ABS0LR40_9LACT</name>
<dbReference type="RefSeq" id="WP_197117605.1">
    <property type="nucleotide sequence ID" value="NZ_JACBXQ010000004.1"/>
</dbReference>
<dbReference type="NCBIfam" id="TIGR01906">
    <property type="entry name" value="integ_TIGR01906"/>
    <property type="match status" value="1"/>
</dbReference>
<protein>
    <submittedName>
        <fullName evidence="2">TIGR01906 family membrane protein</fullName>
    </submittedName>
</protein>
<keyword evidence="1" id="KW-0812">Transmembrane</keyword>